<dbReference type="RefSeq" id="WP_159795291.1">
    <property type="nucleotide sequence ID" value="NZ_WTYM01000044.1"/>
</dbReference>
<evidence type="ECO:0000313" key="3">
    <source>
        <dbReference type="EMBL" id="MXO60091.1"/>
    </source>
</evidence>
<accession>A0A6I4SVU4</accession>
<name>A0A6I4SVU4_9SPHN</name>
<feature type="chain" id="PRO_5026197750" description="Ribosomal protein S27" evidence="2">
    <location>
        <begin position="27"/>
        <end position="91"/>
    </location>
</feature>
<dbReference type="EMBL" id="WTYM01000044">
    <property type="protein sequence ID" value="MXO60091.1"/>
    <property type="molecule type" value="Genomic_DNA"/>
</dbReference>
<feature type="compositionally biased region" description="Basic and acidic residues" evidence="1">
    <location>
        <begin position="55"/>
        <end position="68"/>
    </location>
</feature>
<dbReference type="OrthoDB" id="7510657at2"/>
<organism evidence="3 4">
    <name type="scientific">Croceibacterium salegens</name>
    <dbReference type="NCBI Taxonomy" id="1737568"/>
    <lineage>
        <taxon>Bacteria</taxon>
        <taxon>Pseudomonadati</taxon>
        <taxon>Pseudomonadota</taxon>
        <taxon>Alphaproteobacteria</taxon>
        <taxon>Sphingomonadales</taxon>
        <taxon>Erythrobacteraceae</taxon>
        <taxon>Croceibacterium</taxon>
    </lineage>
</organism>
<feature type="region of interest" description="Disordered" evidence="1">
    <location>
        <begin position="55"/>
        <end position="75"/>
    </location>
</feature>
<dbReference type="AlphaFoldDB" id="A0A6I4SVU4"/>
<evidence type="ECO:0000256" key="1">
    <source>
        <dbReference type="SAM" id="MobiDB-lite"/>
    </source>
</evidence>
<evidence type="ECO:0000313" key="4">
    <source>
        <dbReference type="Proteomes" id="UP000433652"/>
    </source>
</evidence>
<evidence type="ECO:0000256" key="2">
    <source>
        <dbReference type="SAM" id="SignalP"/>
    </source>
</evidence>
<keyword evidence="4" id="KW-1185">Reference proteome</keyword>
<comment type="caution">
    <text evidence="3">The sequence shown here is derived from an EMBL/GenBank/DDBJ whole genome shotgun (WGS) entry which is preliminary data.</text>
</comment>
<reference evidence="3 4" key="1">
    <citation type="submission" date="2019-12" db="EMBL/GenBank/DDBJ databases">
        <title>Genomic-based taxomic classification of the family Erythrobacteraceae.</title>
        <authorList>
            <person name="Xu L."/>
        </authorList>
    </citation>
    <scope>NUCLEOTIDE SEQUENCE [LARGE SCALE GENOMIC DNA]</scope>
    <source>
        <strain evidence="3 4">MCCC 1K01500</strain>
    </source>
</reference>
<proteinExistence type="predicted"/>
<keyword evidence="2" id="KW-0732">Signal</keyword>
<protein>
    <recommendedName>
        <fullName evidence="5">Ribosomal protein S27</fullName>
    </recommendedName>
</protein>
<feature type="signal peptide" evidence="2">
    <location>
        <begin position="1"/>
        <end position="26"/>
    </location>
</feature>
<gene>
    <name evidence="3" type="ORF">GRI89_11130</name>
</gene>
<dbReference type="Proteomes" id="UP000433652">
    <property type="component" value="Unassembled WGS sequence"/>
</dbReference>
<evidence type="ECO:0008006" key="5">
    <source>
        <dbReference type="Google" id="ProtNLM"/>
    </source>
</evidence>
<sequence length="91" mass="9931">MLRRLITLFALLSGLAAIGAPVQARALEVPGIGMVASAELTTRCSKQAVARLDERKQPATECRQEQKKGTKPAPSIIYFPPVMLQVDRARE</sequence>